<sequence>MYQHRDWEGSLLDFPVNKVICVGSNYANHIKEMGSVRSEEPVIFIKPETAMCEYSPTYCDPQRDGGGAS</sequence>
<dbReference type="AlphaFoldDB" id="A0A379GJ12"/>
<dbReference type="InterPro" id="IPR036663">
    <property type="entry name" value="Fumarylacetoacetase_C_sf"/>
</dbReference>
<protein>
    <submittedName>
        <fullName evidence="1">2-keto-4-pentenoate hydratase/2-oxohepta-3-ene-1,7-dioic acid hydratase (Catechol pathway)</fullName>
    </submittedName>
</protein>
<dbReference type="SUPFAM" id="SSF56529">
    <property type="entry name" value="FAH"/>
    <property type="match status" value="1"/>
</dbReference>
<name>A0A379GJ12_PROMI</name>
<reference evidence="1 2" key="1">
    <citation type="submission" date="2018-06" db="EMBL/GenBank/DDBJ databases">
        <authorList>
            <consortium name="Pathogen Informatics"/>
            <person name="Doyle S."/>
        </authorList>
    </citation>
    <scope>NUCLEOTIDE SEQUENCE [LARGE SCALE GENOMIC DNA]</scope>
    <source>
        <strain evidence="1 2">NCTC11938</strain>
    </source>
</reference>
<dbReference type="PANTHER" id="PTHR11820">
    <property type="entry name" value="ACYLPYRUVASE"/>
    <property type="match status" value="1"/>
</dbReference>
<accession>A0A379GJ12</accession>
<proteinExistence type="predicted"/>
<dbReference type="GO" id="GO:0018773">
    <property type="term" value="F:acetylpyruvate hydrolase activity"/>
    <property type="evidence" value="ECO:0007669"/>
    <property type="project" value="TreeGrafter"/>
</dbReference>
<dbReference type="EMBL" id="UGTS01000006">
    <property type="protein sequence ID" value="SUC40841.1"/>
    <property type="molecule type" value="Genomic_DNA"/>
</dbReference>
<organism evidence="1 2">
    <name type="scientific">Proteus mirabilis</name>
    <dbReference type="NCBI Taxonomy" id="584"/>
    <lineage>
        <taxon>Bacteria</taxon>
        <taxon>Pseudomonadati</taxon>
        <taxon>Pseudomonadota</taxon>
        <taxon>Gammaproteobacteria</taxon>
        <taxon>Enterobacterales</taxon>
        <taxon>Morganellaceae</taxon>
        <taxon>Proteus</taxon>
    </lineage>
</organism>
<dbReference type="PANTHER" id="PTHR11820:SF7">
    <property type="entry name" value="ACYLPYRUVASE FAHD1, MITOCHONDRIAL"/>
    <property type="match status" value="1"/>
</dbReference>
<gene>
    <name evidence="1" type="primary">ycgM_2</name>
    <name evidence="1" type="ORF">NCTC11938_05143</name>
</gene>
<evidence type="ECO:0000313" key="1">
    <source>
        <dbReference type="EMBL" id="SUC40841.1"/>
    </source>
</evidence>
<dbReference type="Gene3D" id="3.90.850.10">
    <property type="entry name" value="Fumarylacetoacetase-like, C-terminal domain"/>
    <property type="match status" value="1"/>
</dbReference>
<dbReference type="Proteomes" id="UP000254191">
    <property type="component" value="Unassembled WGS sequence"/>
</dbReference>
<evidence type="ECO:0000313" key="2">
    <source>
        <dbReference type="Proteomes" id="UP000254191"/>
    </source>
</evidence>